<comment type="function">
    <text evidence="1">Catalyzes the phosphorylation of riboflavin to FMN followed by the adenylation of FMN to FAD.</text>
</comment>
<keyword evidence="12" id="KW-0511">Multifunctional enzyme</keyword>
<keyword evidence="7 15" id="KW-0548">Nucleotidyltransferase</keyword>
<comment type="catalytic activity">
    <reaction evidence="13 15">
        <text>riboflavin + ATP = FMN + ADP + H(+)</text>
        <dbReference type="Rhea" id="RHEA:14357"/>
        <dbReference type="ChEBI" id="CHEBI:15378"/>
        <dbReference type="ChEBI" id="CHEBI:30616"/>
        <dbReference type="ChEBI" id="CHEBI:57986"/>
        <dbReference type="ChEBI" id="CHEBI:58210"/>
        <dbReference type="ChEBI" id="CHEBI:456216"/>
        <dbReference type="EC" id="2.7.1.26"/>
    </reaction>
</comment>
<dbReference type="NCBIfam" id="NF004160">
    <property type="entry name" value="PRK05627.1-3"/>
    <property type="match status" value="1"/>
</dbReference>
<evidence type="ECO:0000256" key="12">
    <source>
        <dbReference type="ARBA" id="ARBA00023268"/>
    </source>
</evidence>
<evidence type="ECO:0000256" key="3">
    <source>
        <dbReference type="ARBA" id="ARBA00005201"/>
    </source>
</evidence>
<accession>A0A2Z3YTS4</accession>
<name>A0A2Z3YTS4_9CORY</name>
<dbReference type="FunFam" id="2.40.30.30:FF:000003">
    <property type="entry name" value="Riboflavin biosynthesis protein"/>
    <property type="match status" value="1"/>
</dbReference>
<dbReference type="SUPFAM" id="SSF52374">
    <property type="entry name" value="Nucleotidylyl transferase"/>
    <property type="match status" value="1"/>
</dbReference>
<keyword evidence="4 15" id="KW-0285">Flavoprotein</keyword>
<dbReference type="InterPro" id="IPR023468">
    <property type="entry name" value="Riboflavin_kinase"/>
</dbReference>
<evidence type="ECO:0000259" key="16">
    <source>
        <dbReference type="SMART" id="SM00904"/>
    </source>
</evidence>
<evidence type="ECO:0000256" key="15">
    <source>
        <dbReference type="PIRNR" id="PIRNR004491"/>
    </source>
</evidence>
<evidence type="ECO:0000313" key="17">
    <source>
        <dbReference type="EMBL" id="AWT26014.1"/>
    </source>
</evidence>
<dbReference type="InterPro" id="IPR002606">
    <property type="entry name" value="Riboflavin_kinase_bac"/>
</dbReference>
<dbReference type="Pfam" id="PF06574">
    <property type="entry name" value="FAD_syn"/>
    <property type="match status" value="1"/>
</dbReference>
<comment type="catalytic activity">
    <reaction evidence="14 15">
        <text>FMN + ATP + H(+) = FAD + diphosphate</text>
        <dbReference type="Rhea" id="RHEA:17237"/>
        <dbReference type="ChEBI" id="CHEBI:15378"/>
        <dbReference type="ChEBI" id="CHEBI:30616"/>
        <dbReference type="ChEBI" id="CHEBI:33019"/>
        <dbReference type="ChEBI" id="CHEBI:57692"/>
        <dbReference type="ChEBI" id="CHEBI:58210"/>
        <dbReference type="EC" id="2.7.7.2"/>
    </reaction>
</comment>
<dbReference type="GO" id="GO:0009231">
    <property type="term" value="P:riboflavin biosynthetic process"/>
    <property type="evidence" value="ECO:0007669"/>
    <property type="project" value="InterPro"/>
</dbReference>
<sequence>MDIWNGLEQVPDDLTGSVVTIGVFDGVHRGHQQLIASAVQRARQLGVPAVMVTFDPHPTVFFRPDAVPPALASLEQRSVSAAKYGIDAMLVINFDRELAGWSPRTYFDRVIRGVLHARAVVIGENFTFGHLAAGTAETMRELGEEAGVDVVVHGLLQDPGDPDRTGAAAQEHVICSTWIRQRLAEGDVAAAGHALGRNFTVRGVVTRGAGRGGAALGFPTANLYFPDTQALPADGVYAGDLRILPTRKDPAGALVGDMAVDVHLPAAISVGTNPTFGDETRSVEAYVLDHEADLYGRKVTVSFTDRIRGMETYDNLDSLIAAIDRDVSETRRLVPREPE</sequence>
<dbReference type="Pfam" id="PF01687">
    <property type="entry name" value="Flavokinase"/>
    <property type="match status" value="1"/>
</dbReference>
<dbReference type="EC" id="2.7.7.2" evidence="15"/>
<evidence type="ECO:0000256" key="14">
    <source>
        <dbReference type="ARBA" id="ARBA00049494"/>
    </source>
</evidence>
<dbReference type="GO" id="GO:0009398">
    <property type="term" value="P:FMN biosynthetic process"/>
    <property type="evidence" value="ECO:0007669"/>
    <property type="project" value="UniProtKB-UniRule"/>
</dbReference>
<keyword evidence="10 15" id="KW-0274">FAD</keyword>
<keyword evidence="11 15" id="KW-0067">ATP-binding</keyword>
<evidence type="ECO:0000256" key="7">
    <source>
        <dbReference type="ARBA" id="ARBA00022695"/>
    </source>
</evidence>
<dbReference type="FunFam" id="3.40.50.620:FF:000021">
    <property type="entry name" value="Riboflavin biosynthesis protein"/>
    <property type="match status" value="1"/>
</dbReference>
<keyword evidence="5 15" id="KW-0288">FMN</keyword>
<evidence type="ECO:0000256" key="8">
    <source>
        <dbReference type="ARBA" id="ARBA00022741"/>
    </source>
</evidence>
<dbReference type="RefSeq" id="WP_066585657.1">
    <property type="nucleotide sequence ID" value="NZ_CABKVS010000001.1"/>
</dbReference>
<dbReference type="PANTHER" id="PTHR22749:SF6">
    <property type="entry name" value="RIBOFLAVIN KINASE"/>
    <property type="match status" value="1"/>
</dbReference>
<dbReference type="SMART" id="SM00904">
    <property type="entry name" value="Flavokinase"/>
    <property type="match status" value="1"/>
</dbReference>
<dbReference type="InterPro" id="IPR015865">
    <property type="entry name" value="Riboflavin_kinase_bac/euk"/>
</dbReference>
<dbReference type="CDD" id="cd02064">
    <property type="entry name" value="FAD_synthetase_N"/>
    <property type="match status" value="1"/>
</dbReference>
<dbReference type="AlphaFoldDB" id="A0A2Z3YTS4"/>
<feature type="domain" description="Riboflavin kinase" evidence="16">
    <location>
        <begin position="194"/>
        <end position="335"/>
    </location>
</feature>
<evidence type="ECO:0000256" key="9">
    <source>
        <dbReference type="ARBA" id="ARBA00022777"/>
    </source>
</evidence>
<dbReference type="STRING" id="1737425.GCA_900049755_00083"/>
<evidence type="ECO:0000256" key="13">
    <source>
        <dbReference type="ARBA" id="ARBA00047880"/>
    </source>
</evidence>
<dbReference type="GO" id="GO:0008531">
    <property type="term" value="F:riboflavin kinase activity"/>
    <property type="evidence" value="ECO:0007669"/>
    <property type="project" value="UniProtKB-UniRule"/>
</dbReference>
<evidence type="ECO:0000256" key="4">
    <source>
        <dbReference type="ARBA" id="ARBA00022630"/>
    </source>
</evidence>
<dbReference type="UniPathway" id="UPA00276">
    <property type="reaction ID" value="UER00406"/>
</dbReference>
<comment type="pathway">
    <text evidence="2 15">Cofactor biosynthesis; FAD biosynthesis; FAD from FMN: step 1/1.</text>
</comment>
<evidence type="ECO:0000256" key="10">
    <source>
        <dbReference type="ARBA" id="ARBA00022827"/>
    </source>
</evidence>
<dbReference type="InterPro" id="IPR015864">
    <property type="entry name" value="FAD_synthase"/>
</dbReference>
<evidence type="ECO:0000256" key="5">
    <source>
        <dbReference type="ARBA" id="ARBA00022643"/>
    </source>
</evidence>
<evidence type="ECO:0000256" key="6">
    <source>
        <dbReference type="ARBA" id="ARBA00022679"/>
    </source>
</evidence>
<organism evidence="17 18">
    <name type="scientific">Corynebacterium provencense</name>
    <dbReference type="NCBI Taxonomy" id="1737425"/>
    <lineage>
        <taxon>Bacteria</taxon>
        <taxon>Bacillati</taxon>
        <taxon>Actinomycetota</taxon>
        <taxon>Actinomycetes</taxon>
        <taxon>Mycobacteriales</taxon>
        <taxon>Corynebacteriaceae</taxon>
        <taxon>Corynebacterium</taxon>
    </lineage>
</organism>
<comment type="pathway">
    <text evidence="3 15">Cofactor biosynthesis; FMN biosynthesis; FMN from riboflavin (ATP route): step 1/1.</text>
</comment>
<dbReference type="Gene3D" id="2.40.30.30">
    <property type="entry name" value="Riboflavin kinase-like"/>
    <property type="match status" value="1"/>
</dbReference>
<dbReference type="GO" id="GO:0006747">
    <property type="term" value="P:FAD biosynthetic process"/>
    <property type="evidence" value="ECO:0007669"/>
    <property type="project" value="UniProtKB-UniRule"/>
</dbReference>
<proteinExistence type="inferred from homology"/>
<gene>
    <name evidence="17" type="primary">ribF</name>
    <name evidence="17" type="ORF">Csp1_12140</name>
</gene>
<dbReference type="EC" id="2.7.1.26" evidence="15"/>
<keyword evidence="18" id="KW-1185">Reference proteome</keyword>
<dbReference type="PANTHER" id="PTHR22749">
    <property type="entry name" value="RIBOFLAVIN KINASE/FMN ADENYLYLTRANSFERASE"/>
    <property type="match status" value="1"/>
</dbReference>
<dbReference type="InterPro" id="IPR014729">
    <property type="entry name" value="Rossmann-like_a/b/a_fold"/>
</dbReference>
<keyword evidence="6 15" id="KW-0808">Transferase</keyword>
<dbReference type="GO" id="GO:0003919">
    <property type="term" value="F:FMN adenylyltransferase activity"/>
    <property type="evidence" value="ECO:0007669"/>
    <property type="project" value="UniProtKB-UniRule"/>
</dbReference>
<protein>
    <recommendedName>
        <fullName evidence="15">Riboflavin biosynthesis protein</fullName>
    </recommendedName>
    <domain>
        <recommendedName>
            <fullName evidence="15">Riboflavin kinase</fullName>
            <ecNumber evidence="15">2.7.1.26</ecNumber>
        </recommendedName>
        <alternativeName>
            <fullName evidence="15">Flavokinase</fullName>
        </alternativeName>
    </domain>
    <domain>
        <recommendedName>
            <fullName evidence="15">FMN adenylyltransferase</fullName>
            <ecNumber evidence="15">2.7.7.2</ecNumber>
        </recommendedName>
        <alternativeName>
            <fullName evidence="15">FAD pyrophosphorylase</fullName>
        </alternativeName>
        <alternativeName>
            <fullName evidence="15">FAD synthase</fullName>
        </alternativeName>
    </domain>
</protein>
<dbReference type="InterPro" id="IPR023465">
    <property type="entry name" value="Riboflavin_kinase_dom_sf"/>
</dbReference>
<keyword evidence="8 15" id="KW-0547">Nucleotide-binding</keyword>
<dbReference type="EMBL" id="CP024988">
    <property type="protein sequence ID" value="AWT26014.1"/>
    <property type="molecule type" value="Genomic_DNA"/>
</dbReference>
<evidence type="ECO:0000256" key="11">
    <source>
        <dbReference type="ARBA" id="ARBA00022840"/>
    </source>
</evidence>
<dbReference type="Gene3D" id="3.40.50.620">
    <property type="entry name" value="HUPs"/>
    <property type="match status" value="1"/>
</dbReference>
<dbReference type="SUPFAM" id="SSF82114">
    <property type="entry name" value="Riboflavin kinase-like"/>
    <property type="match status" value="1"/>
</dbReference>
<dbReference type="Proteomes" id="UP000247696">
    <property type="component" value="Chromosome"/>
</dbReference>
<dbReference type="KEGG" id="cpre:Csp1_12140"/>
<reference evidence="18" key="1">
    <citation type="submission" date="2017-11" db="EMBL/GenBank/DDBJ databases">
        <title>Otitis media/interna in a cat caused by the recently described species Corynebacterium provencense.</title>
        <authorList>
            <person name="Kittl S."/>
            <person name="Brodard I."/>
            <person name="Rychener L."/>
            <person name="Jores J."/>
            <person name="Roosje P."/>
            <person name="Gobeli Brawand S."/>
        </authorList>
    </citation>
    <scope>NUCLEOTIDE SEQUENCE [LARGE SCALE GENOMIC DNA]</scope>
    <source>
        <strain evidence="18">17KM38</strain>
    </source>
</reference>
<comment type="similarity">
    <text evidence="15">Belongs to the ribF family.</text>
</comment>
<evidence type="ECO:0000313" key="18">
    <source>
        <dbReference type="Proteomes" id="UP000247696"/>
    </source>
</evidence>
<evidence type="ECO:0000256" key="2">
    <source>
        <dbReference type="ARBA" id="ARBA00004726"/>
    </source>
</evidence>
<evidence type="ECO:0000256" key="1">
    <source>
        <dbReference type="ARBA" id="ARBA00002121"/>
    </source>
</evidence>
<dbReference type="GO" id="GO:0005524">
    <property type="term" value="F:ATP binding"/>
    <property type="evidence" value="ECO:0007669"/>
    <property type="project" value="UniProtKB-UniRule"/>
</dbReference>
<keyword evidence="9 15" id="KW-0418">Kinase</keyword>
<dbReference type="UniPathway" id="UPA00277">
    <property type="reaction ID" value="UER00407"/>
</dbReference>
<dbReference type="PIRSF" id="PIRSF004491">
    <property type="entry name" value="FAD_Synth"/>
    <property type="match status" value="1"/>
</dbReference>